<reference evidence="2" key="1">
    <citation type="journal article" date="2011" name="Nature">
        <title>Genome sequence and analysis of the tuber crop potato.</title>
        <authorList>
            <consortium name="The Potato Genome Sequencing Consortium"/>
        </authorList>
    </citation>
    <scope>NUCLEOTIDE SEQUENCE [LARGE SCALE GENOMIC DNA]</scope>
    <source>
        <strain evidence="2">cv. DM1-3 516 R44</strain>
    </source>
</reference>
<dbReference type="Gramene" id="PGSC0003DMT400076176">
    <property type="protein sequence ID" value="PGSC0003DMT400076176"/>
    <property type="gene ID" value="PGSC0003DMG400029619"/>
</dbReference>
<dbReference type="EnsemblPlants" id="PGSC0003DMT400076176">
    <property type="protein sequence ID" value="PGSC0003DMT400076176"/>
    <property type="gene ID" value="PGSC0003DMG400029619"/>
</dbReference>
<sequence>MGPLEVETYSIDILRLLDHPQPPYESIIFDCRSLLRKLLNPVVCHSFREGNYVADILAKQGSKLTSYNMATILQSPPDIVQCQLTKDKNGVTSSRLVNSTTCNKLARFKNLVVTNNP</sequence>
<accession>M1CWA7</accession>
<organism evidence="1 2">
    <name type="scientific">Solanum tuberosum</name>
    <name type="common">Potato</name>
    <dbReference type="NCBI Taxonomy" id="4113"/>
    <lineage>
        <taxon>Eukaryota</taxon>
        <taxon>Viridiplantae</taxon>
        <taxon>Streptophyta</taxon>
        <taxon>Embryophyta</taxon>
        <taxon>Tracheophyta</taxon>
        <taxon>Spermatophyta</taxon>
        <taxon>Magnoliopsida</taxon>
        <taxon>eudicotyledons</taxon>
        <taxon>Gunneridae</taxon>
        <taxon>Pentapetalae</taxon>
        <taxon>asterids</taxon>
        <taxon>lamiids</taxon>
        <taxon>Solanales</taxon>
        <taxon>Solanaceae</taxon>
        <taxon>Solanoideae</taxon>
        <taxon>Solaneae</taxon>
        <taxon>Solanum</taxon>
    </lineage>
</organism>
<dbReference type="AlphaFoldDB" id="M1CWA7"/>
<keyword evidence="2" id="KW-1185">Reference proteome</keyword>
<evidence type="ECO:0000313" key="2">
    <source>
        <dbReference type="Proteomes" id="UP000011115"/>
    </source>
</evidence>
<dbReference type="PaxDb" id="4113-PGSC0003DMT400076176"/>
<dbReference type="InParanoid" id="M1CWA7"/>
<proteinExistence type="predicted"/>
<dbReference type="Proteomes" id="UP000011115">
    <property type="component" value="Unassembled WGS sequence"/>
</dbReference>
<dbReference type="OMA" id="CNMLASM"/>
<reference evidence="1" key="2">
    <citation type="submission" date="2015-06" db="UniProtKB">
        <authorList>
            <consortium name="EnsemblPlants"/>
        </authorList>
    </citation>
    <scope>IDENTIFICATION</scope>
    <source>
        <strain evidence="1">DM1-3 516 R44</strain>
    </source>
</reference>
<protein>
    <recommendedName>
        <fullName evidence="3">RNase H family protein</fullName>
    </recommendedName>
</protein>
<evidence type="ECO:0000313" key="1">
    <source>
        <dbReference type="EnsemblPlants" id="PGSC0003DMT400076176"/>
    </source>
</evidence>
<dbReference type="HOGENOM" id="CLU_2089120_0_0_1"/>
<name>M1CWA7_SOLTU</name>
<evidence type="ECO:0008006" key="3">
    <source>
        <dbReference type="Google" id="ProtNLM"/>
    </source>
</evidence>